<evidence type="ECO:0000256" key="1">
    <source>
        <dbReference type="ARBA" id="ARBA00022679"/>
    </source>
</evidence>
<dbReference type="Pfam" id="PF03033">
    <property type="entry name" value="Glyco_transf_28"/>
    <property type="match status" value="1"/>
</dbReference>
<organism evidence="4 5">
    <name type="scientific">Fusarium torreyae</name>
    <dbReference type="NCBI Taxonomy" id="1237075"/>
    <lineage>
        <taxon>Eukaryota</taxon>
        <taxon>Fungi</taxon>
        <taxon>Dikarya</taxon>
        <taxon>Ascomycota</taxon>
        <taxon>Pezizomycotina</taxon>
        <taxon>Sordariomycetes</taxon>
        <taxon>Hypocreomycetidae</taxon>
        <taxon>Hypocreales</taxon>
        <taxon>Nectriaceae</taxon>
        <taxon>Fusarium</taxon>
    </lineage>
</organism>
<dbReference type="CDD" id="cd03784">
    <property type="entry name" value="GT1_Gtf-like"/>
    <property type="match status" value="1"/>
</dbReference>
<dbReference type="Proteomes" id="UP001152049">
    <property type="component" value="Unassembled WGS sequence"/>
</dbReference>
<dbReference type="InterPro" id="IPR002213">
    <property type="entry name" value="UDP_glucos_trans"/>
</dbReference>
<sequence length="814" mass="88868">MADKKRESIRYEPACDEIPYLSPITPISHLSPGTPTPPYSSLRNALSTGDIAHVTEFPVEPTTASSSPLALPSFLENDAQVRDDARVEINCDSKLVRTLTHLYRTPPEKNQHPEPAASDYEEVETPKKSWATKLNIVIQVVGSRGDVQPFIALGNELQRHGHRVRLATHDIFAKFVRDSGLEFYPIGGDPAELMAYMVKNPGLIPSMKSLAAGEVQKKRHMVQEMLDNFWDSCLMADLLSGVPFTADAIIANPPSFAHIHCAQALGIPVHLMFTMPWSNTKAFPHPLTQLKNAGSDPRTQYYVSYYVVEWLTWQGLGDIINKWRKSIDLEEVAMFDAPMLTKTLKIPFTYCWSPGLVPKPSDWPSYIDVCGFFFRDTPPYNPPFDLVEFLNAGPPPIYIGFGSIVLDDPKKVIDVILDSVKATGARAIISKGCQPFWGQMVANAGAGPKPIPHAELSVGNLVEAINYCLSKEAADAAGSISVKMESEQGVRAAVKSFHKHLPLEGIMCDLIPSEPAVWSYDKSKKSIKLSKLAAEILISTKSIDAKTLKLYQSNRILIETTRWDPVSGGASAVLGTATEMADSITGIVTKPVGEYRDEKQRRARELLRVQTTTSSSTQETTARESYDLLPSWNEQSRPLAGRIVGASAKSAGMMGPLALKGMMVDFPLALTEGLKSIPQHYGGNVRNHGPVTDAKSGMAVAGKTFAWGFIDGCSDVVTEPYRGARKEGALGAFKGIGKGVMSLATKSSAGMFGLVAYPSAGISKSLRTAVHGSTRKAIAQKRREEGEWMAKNGPGIQVSWDEVISRFEHLKLGN</sequence>
<feature type="region of interest" description="Disordered" evidence="2">
    <location>
        <begin position="102"/>
        <end position="123"/>
    </location>
</feature>
<reference evidence="4" key="1">
    <citation type="submission" date="2022-09" db="EMBL/GenBank/DDBJ databases">
        <title>Fusarium specimens isolated from Avocado Roots.</title>
        <authorList>
            <person name="Stajich J."/>
            <person name="Roper C."/>
            <person name="Heimlech-Rivalta G."/>
        </authorList>
    </citation>
    <scope>NUCLEOTIDE SEQUENCE</scope>
    <source>
        <strain evidence="4">CF00136</strain>
    </source>
</reference>
<protein>
    <recommendedName>
        <fullName evidence="3">Glycosyltransferase family 28 N-terminal domain-containing protein</fullName>
    </recommendedName>
</protein>
<dbReference type="PANTHER" id="PTHR48050">
    <property type="entry name" value="STEROL 3-BETA-GLUCOSYLTRANSFERASE"/>
    <property type="match status" value="1"/>
</dbReference>
<keyword evidence="1" id="KW-0808">Transferase</keyword>
<dbReference type="AlphaFoldDB" id="A0A9W8RRM1"/>
<evidence type="ECO:0000313" key="4">
    <source>
        <dbReference type="EMBL" id="KAJ4249063.1"/>
    </source>
</evidence>
<dbReference type="OrthoDB" id="5835829at2759"/>
<dbReference type="InterPro" id="IPR050426">
    <property type="entry name" value="Glycosyltransferase_28"/>
</dbReference>
<gene>
    <name evidence="4" type="ORF">NW762_012395</name>
</gene>
<dbReference type="GO" id="GO:0005975">
    <property type="term" value="P:carbohydrate metabolic process"/>
    <property type="evidence" value="ECO:0007669"/>
    <property type="project" value="InterPro"/>
</dbReference>
<evidence type="ECO:0000313" key="5">
    <source>
        <dbReference type="Proteomes" id="UP001152049"/>
    </source>
</evidence>
<dbReference type="FunFam" id="3.40.50.2000:FF:000100">
    <property type="entry name" value="Glycosyltransferase family 1 protein"/>
    <property type="match status" value="1"/>
</dbReference>
<evidence type="ECO:0000256" key="2">
    <source>
        <dbReference type="SAM" id="MobiDB-lite"/>
    </source>
</evidence>
<accession>A0A9W8RRM1</accession>
<dbReference type="PANTHER" id="PTHR48050:SF27">
    <property type="entry name" value="GLUCOSYLTRANSFERASE, PUTATIVE (AFU_ORTHOLOGUE AFUA_7G04880)-RELATED"/>
    <property type="match status" value="1"/>
</dbReference>
<name>A0A9W8RRM1_9HYPO</name>
<dbReference type="GO" id="GO:0016906">
    <property type="term" value="F:sterol 3-beta-glucosyltransferase activity"/>
    <property type="evidence" value="ECO:0007669"/>
    <property type="project" value="UniProtKB-ARBA"/>
</dbReference>
<dbReference type="SUPFAM" id="SSF53756">
    <property type="entry name" value="UDP-Glycosyltransferase/glycogen phosphorylase"/>
    <property type="match status" value="1"/>
</dbReference>
<keyword evidence="5" id="KW-1185">Reference proteome</keyword>
<feature type="domain" description="Glycosyltransferase family 28 N-terminal" evidence="3">
    <location>
        <begin position="136"/>
        <end position="284"/>
    </location>
</feature>
<proteinExistence type="predicted"/>
<dbReference type="InterPro" id="IPR004276">
    <property type="entry name" value="GlycoTrans_28_N"/>
</dbReference>
<dbReference type="Gene3D" id="3.40.50.2000">
    <property type="entry name" value="Glycogen Phosphorylase B"/>
    <property type="match status" value="1"/>
</dbReference>
<evidence type="ECO:0000259" key="3">
    <source>
        <dbReference type="Pfam" id="PF03033"/>
    </source>
</evidence>
<dbReference type="EMBL" id="JAOQAZ010000034">
    <property type="protein sequence ID" value="KAJ4249063.1"/>
    <property type="molecule type" value="Genomic_DNA"/>
</dbReference>
<comment type="caution">
    <text evidence="4">The sequence shown here is derived from an EMBL/GenBank/DDBJ whole genome shotgun (WGS) entry which is preliminary data.</text>
</comment>